<protein>
    <submittedName>
        <fullName evidence="1">Uncharacterized protein</fullName>
    </submittedName>
</protein>
<accession>A0A267MP46</accession>
<dbReference type="Proteomes" id="UP000216024">
    <property type="component" value="Unassembled WGS sequence"/>
</dbReference>
<comment type="caution">
    <text evidence="1">The sequence shown here is derived from an EMBL/GenBank/DDBJ whole genome shotgun (WGS) entry which is preliminary data.</text>
</comment>
<dbReference type="AlphaFoldDB" id="A0A267MP46"/>
<name>A0A267MP46_9FIRM</name>
<dbReference type="RefSeq" id="WP_095130990.1">
    <property type="nucleotide sequence ID" value="NZ_NIBG01000002.1"/>
</dbReference>
<reference evidence="1 2" key="1">
    <citation type="submission" date="2017-06" db="EMBL/GenBank/DDBJ databases">
        <title>Draft genome sequence of anaerobic fermentative bacterium Anaeromicrobium sediminis DY2726D isolated from West Pacific Ocean sediments.</title>
        <authorList>
            <person name="Zeng X."/>
        </authorList>
    </citation>
    <scope>NUCLEOTIDE SEQUENCE [LARGE SCALE GENOMIC DNA]</scope>
    <source>
        <strain evidence="1 2">DY2726D</strain>
    </source>
</reference>
<dbReference type="EMBL" id="NIBG01000002">
    <property type="protein sequence ID" value="PAB60593.1"/>
    <property type="molecule type" value="Genomic_DNA"/>
</dbReference>
<sequence>MKEVICIFNIFKRATEPETENVPVKRESQLDRELKTLRKIEKHIPKVKENKVFSNLVLFVSYYMNIIDFHKGNGESIVSVDELLLLKYIDMINKVLESYDENNWSEDEINEFVETLNTINDKLYKVIKRTKEENSSNLKIDLKTINDLVKSDFN</sequence>
<evidence type="ECO:0000313" key="2">
    <source>
        <dbReference type="Proteomes" id="UP000216024"/>
    </source>
</evidence>
<proteinExistence type="predicted"/>
<dbReference type="OrthoDB" id="1953628at2"/>
<evidence type="ECO:0000313" key="1">
    <source>
        <dbReference type="EMBL" id="PAB60593.1"/>
    </source>
</evidence>
<organism evidence="1 2">
    <name type="scientific">Anaeromicrobium sediminis</name>
    <dbReference type="NCBI Taxonomy" id="1478221"/>
    <lineage>
        <taxon>Bacteria</taxon>
        <taxon>Bacillati</taxon>
        <taxon>Bacillota</taxon>
        <taxon>Clostridia</taxon>
        <taxon>Peptostreptococcales</taxon>
        <taxon>Thermotaleaceae</taxon>
        <taxon>Anaeromicrobium</taxon>
    </lineage>
</organism>
<gene>
    <name evidence="1" type="ORF">CCE28_03355</name>
</gene>
<keyword evidence="2" id="KW-1185">Reference proteome</keyword>